<dbReference type="SMART" id="SM00248">
    <property type="entry name" value="ANK"/>
    <property type="match status" value="3"/>
</dbReference>
<dbReference type="PROSITE" id="PS50297">
    <property type="entry name" value="ANK_REP_REGION"/>
    <property type="match status" value="3"/>
</dbReference>
<dbReference type="Proteomes" id="UP000316916">
    <property type="component" value="Unassembled WGS sequence"/>
</dbReference>
<dbReference type="Pfam" id="PF12796">
    <property type="entry name" value="Ank_2"/>
    <property type="match status" value="1"/>
</dbReference>
<feature type="repeat" description="ANK" evidence="3">
    <location>
        <begin position="52"/>
        <end position="84"/>
    </location>
</feature>
<dbReference type="RefSeq" id="WP_142718164.1">
    <property type="nucleotide sequence ID" value="NZ_FXTC01000004.1"/>
</dbReference>
<dbReference type="Pfam" id="PF00023">
    <property type="entry name" value="Ank"/>
    <property type="match status" value="1"/>
</dbReference>
<dbReference type="EMBL" id="FXTC01000004">
    <property type="protein sequence ID" value="SMO67605.1"/>
    <property type="molecule type" value="Genomic_DNA"/>
</dbReference>
<dbReference type="InterPro" id="IPR036770">
    <property type="entry name" value="Ankyrin_rpt-contain_sf"/>
</dbReference>
<name>A0A521D7M8_9FLAO</name>
<accession>A0A521D7M8</accession>
<evidence type="ECO:0000256" key="2">
    <source>
        <dbReference type="ARBA" id="ARBA00023043"/>
    </source>
</evidence>
<organism evidence="4 5">
    <name type="scientific">Chryseobacterium rhizoplanae</name>
    <dbReference type="NCBI Taxonomy" id="1609531"/>
    <lineage>
        <taxon>Bacteria</taxon>
        <taxon>Pseudomonadati</taxon>
        <taxon>Bacteroidota</taxon>
        <taxon>Flavobacteriia</taxon>
        <taxon>Flavobacteriales</taxon>
        <taxon>Weeksellaceae</taxon>
        <taxon>Chryseobacterium group</taxon>
        <taxon>Chryseobacterium</taxon>
    </lineage>
</organism>
<evidence type="ECO:0000313" key="4">
    <source>
        <dbReference type="EMBL" id="SMO67605.1"/>
    </source>
</evidence>
<gene>
    <name evidence="4" type="ORF">SAMN06265171_104320</name>
</gene>
<sequence length="242" mass="26633">MKKFLLIISCIFYVIVNAQISECDKLSNAIIQNNSKEFKQLLSKNINCISQSGNSPLGTASSRGDIEFVQILLKNKANPNIVQFYNGKSIGPPLFNALSICEQKLEPQLIDVAQMNSQKKQIKVKTCNNDKKDCIAKLLIKNNADVKIVDNNKTTSLMVAAINNRSNILKLLIDKGVNINAQNNLKNSALIYAVNNNNYDSVKILVLSGADISIKDSDGKTALDIAKENNFEKIVTLLSSSK</sequence>
<protein>
    <submittedName>
        <fullName evidence="4">Ankyrin repeat-containing protein</fullName>
    </submittedName>
</protein>
<feature type="repeat" description="ANK" evidence="3">
    <location>
        <begin position="185"/>
        <end position="217"/>
    </location>
</feature>
<evidence type="ECO:0000256" key="1">
    <source>
        <dbReference type="ARBA" id="ARBA00022737"/>
    </source>
</evidence>
<dbReference type="InterPro" id="IPR002110">
    <property type="entry name" value="Ankyrin_rpt"/>
</dbReference>
<keyword evidence="5" id="KW-1185">Reference proteome</keyword>
<dbReference type="PANTHER" id="PTHR24198">
    <property type="entry name" value="ANKYRIN REPEAT AND PROTEIN KINASE DOMAIN-CONTAINING PROTEIN"/>
    <property type="match status" value="1"/>
</dbReference>
<dbReference type="AlphaFoldDB" id="A0A521D7M8"/>
<dbReference type="PROSITE" id="PS50088">
    <property type="entry name" value="ANK_REPEAT"/>
    <property type="match status" value="3"/>
</dbReference>
<feature type="repeat" description="ANK" evidence="3">
    <location>
        <begin position="152"/>
        <end position="184"/>
    </location>
</feature>
<dbReference type="PANTHER" id="PTHR24198:SF165">
    <property type="entry name" value="ANKYRIN REPEAT-CONTAINING PROTEIN-RELATED"/>
    <property type="match status" value="1"/>
</dbReference>
<dbReference type="Gene3D" id="1.25.40.20">
    <property type="entry name" value="Ankyrin repeat-containing domain"/>
    <property type="match status" value="3"/>
</dbReference>
<dbReference type="SUPFAM" id="SSF48403">
    <property type="entry name" value="Ankyrin repeat"/>
    <property type="match status" value="1"/>
</dbReference>
<keyword evidence="2 3" id="KW-0040">ANK repeat</keyword>
<evidence type="ECO:0000313" key="5">
    <source>
        <dbReference type="Proteomes" id="UP000316916"/>
    </source>
</evidence>
<evidence type="ECO:0000256" key="3">
    <source>
        <dbReference type="PROSITE-ProRule" id="PRU00023"/>
    </source>
</evidence>
<keyword evidence="1" id="KW-0677">Repeat</keyword>
<reference evidence="4 5" key="1">
    <citation type="submission" date="2017-05" db="EMBL/GenBank/DDBJ databases">
        <authorList>
            <person name="Varghese N."/>
            <person name="Submissions S."/>
        </authorList>
    </citation>
    <scope>NUCLEOTIDE SEQUENCE [LARGE SCALE GENOMIC DNA]</scope>
    <source>
        <strain evidence="4 5">DSM 29371</strain>
    </source>
</reference>
<proteinExistence type="predicted"/>